<dbReference type="PROSITE" id="PS51257">
    <property type="entry name" value="PROKAR_LIPOPROTEIN"/>
    <property type="match status" value="1"/>
</dbReference>
<feature type="chain" id="PRO_5019234918" description="Lipoprotein" evidence="1">
    <location>
        <begin position="18"/>
        <end position="139"/>
    </location>
</feature>
<evidence type="ECO:0008006" key="4">
    <source>
        <dbReference type="Google" id="ProtNLM"/>
    </source>
</evidence>
<keyword evidence="3" id="KW-1185">Reference proteome</keyword>
<keyword evidence="1" id="KW-0732">Signal</keyword>
<evidence type="ECO:0000313" key="2">
    <source>
        <dbReference type="EMBL" id="RJG12686.1"/>
    </source>
</evidence>
<dbReference type="AlphaFoldDB" id="A0A418XJT4"/>
<evidence type="ECO:0000313" key="3">
    <source>
        <dbReference type="Proteomes" id="UP000284021"/>
    </source>
</evidence>
<reference evidence="2 3" key="1">
    <citation type="submission" date="2018-09" db="EMBL/GenBank/DDBJ databases">
        <authorList>
            <person name="Zhu H."/>
        </authorList>
    </citation>
    <scope>NUCLEOTIDE SEQUENCE [LARGE SCALE GENOMIC DNA]</scope>
    <source>
        <strain evidence="2 3">K1S02-6</strain>
    </source>
</reference>
<protein>
    <recommendedName>
        <fullName evidence="4">Lipoprotein</fullName>
    </recommendedName>
</protein>
<gene>
    <name evidence="2" type="ORF">D3879_05225</name>
</gene>
<accession>A0A418XJT4</accession>
<dbReference type="Proteomes" id="UP000284021">
    <property type="component" value="Unassembled WGS sequence"/>
</dbReference>
<evidence type="ECO:0000256" key="1">
    <source>
        <dbReference type="SAM" id="SignalP"/>
    </source>
</evidence>
<comment type="caution">
    <text evidence="2">The sequence shown here is derived from an EMBL/GenBank/DDBJ whole genome shotgun (WGS) entry which is preliminary data.</text>
</comment>
<proteinExistence type="predicted"/>
<dbReference type="EMBL" id="QYUR01000002">
    <property type="protein sequence ID" value="RJG12686.1"/>
    <property type="molecule type" value="Genomic_DNA"/>
</dbReference>
<dbReference type="RefSeq" id="WP_119953012.1">
    <property type="nucleotide sequence ID" value="NZ_QYUR01000002.1"/>
</dbReference>
<dbReference type="OrthoDB" id="6997359at2"/>
<organism evidence="2 3">
    <name type="scientific">Pseudomonas cavernicola</name>
    <dbReference type="NCBI Taxonomy" id="2320866"/>
    <lineage>
        <taxon>Bacteria</taxon>
        <taxon>Pseudomonadati</taxon>
        <taxon>Pseudomonadota</taxon>
        <taxon>Gammaproteobacteria</taxon>
        <taxon>Pseudomonadales</taxon>
        <taxon>Pseudomonadaceae</taxon>
        <taxon>Pseudomonas</taxon>
    </lineage>
</organism>
<name>A0A418XJT4_9PSED</name>
<sequence>MRHLPYLLLALALSGCASPLPKPDPQLAWVDLYATAGYTLMANKLDDKRVNDGRYFQVSPGQHELEVRFQFEASGGGGSVDGLSEPLQITCHLRVRHDFSAGQRYRIEVRPLLNRAQGWLFDAQHTLLTRAEVLRCRPF</sequence>
<feature type="signal peptide" evidence="1">
    <location>
        <begin position="1"/>
        <end position="17"/>
    </location>
</feature>